<reference evidence="9 10" key="1">
    <citation type="journal article" date="2016" name="Nat. Commun.">
        <title>Thousands of microbial genomes shed light on interconnected biogeochemical processes in an aquifer system.</title>
        <authorList>
            <person name="Anantharaman K."/>
            <person name="Brown C.T."/>
            <person name="Hug L.A."/>
            <person name="Sharon I."/>
            <person name="Castelle C.J."/>
            <person name="Probst A.J."/>
            <person name="Thomas B.C."/>
            <person name="Singh A."/>
            <person name="Wilkins M.J."/>
            <person name="Karaoz U."/>
            <person name="Brodie E.L."/>
            <person name="Williams K.H."/>
            <person name="Hubbard S.S."/>
            <person name="Banfield J.F."/>
        </authorList>
    </citation>
    <scope>NUCLEOTIDE SEQUENCE [LARGE SCALE GENOMIC DNA]</scope>
</reference>
<evidence type="ECO:0000256" key="3">
    <source>
        <dbReference type="ARBA" id="ARBA00022723"/>
    </source>
</evidence>
<feature type="domain" description="Manganese/iron superoxide dismutase C-terminal" evidence="8">
    <location>
        <begin position="101"/>
        <end position="200"/>
    </location>
</feature>
<sequence length="203" mass="23638">MEKKYELPNLPYGYKDLEPYISEEIMMLHHDKHHAGYVNNLNIAIEKYPTLFEKSAEDLLKNLNDIPEEIRTAVKNNAGGHVNHSMFWQIMSPNGGGQPLGKLAEEIEKQFNSFSEFQQKFNDEGAKRFGSGWVWLVKNKNGMLEVMSTANQDSPISDGYFPILGNDVWEHAYYLQYKNVRADYLKAWWNVVNWQEVEKRFNG</sequence>
<protein>
    <recommendedName>
        <fullName evidence="2 6">Superoxide dismutase</fullName>
        <ecNumber evidence="2 6">1.15.1.1</ecNumber>
    </recommendedName>
</protein>
<keyword evidence="3 5" id="KW-0479">Metal-binding</keyword>
<dbReference type="Gene3D" id="3.55.40.20">
    <property type="entry name" value="Iron/manganese superoxide dismutase, C-terminal domain"/>
    <property type="match status" value="1"/>
</dbReference>
<dbReference type="PRINTS" id="PR01703">
    <property type="entry name" value="MNSODISMTASE"/>
</dbReference>
<feature type="binding site" evidence="5">
    <location>
        <position position="171"/>
    </location>
    <ligand>
        <name>Mn(2+)</name>
        <dbReference type="ChEBI" id="CHEBI:29035"/>
    </ligand>
</feature>
<dbReference type="PANTHER" id="PTHR43595:SF2">
    <property type="entry name" value="SMALL RIBOSOMAL SUBUNIT PROTEIN MS42"/>
    <property type="match status" value="1"/>
</dbReference>
<dbReference type="Proteomes" id="UP000176308">
    <property type="component" value="Unassembled WGS sequence"/>
</dbReference>
<dbReference type="InterPro" id="IPR019831">
    <property type="entry name" value="Mn/Fe_SOD_N"/>
</dbReference>
<dbReference type="InterPro" id="IPR036314">
    <property type="entry name" value="SOD_C_sf"/>
</dbReference>
<gene>
    <name evidence="9" type="ORF">A2904_01825</name>
</gene>
<evidence type="ECO:0000256" key="2">
    <source>
        <dbReference type="ARBA" id="ARBA00012682"/>
    </source>
</evidence>
<dbReference type="GO" id="GO:0005737">
    <property type="term" value="C:cytoplasm"/>
    <property type="evidence" value="ECO:0007669"/>
    <property type="project" value="TreeGrafter"/>
</dbReference>
<dbReference type="EMBL" id="MHOX01000004">
    <property type="protein sequence ID" value="OGZ71504.1"/>
    <property type="molecule type" value="Genomic_DNA"/>
</dbReference>
<dbReference type="SUPFAM" id="SSF46609">
    <property type="entry name" value="Fe,Mn superoxide dismutase (SOD), N-terminal domain"/>
    <property type="match status" value="1"/>
</dbReference>
<dbReference type="FunFam" id="3.55.40.20:FF:000001">
    <property type="entry name" value="Superoxide dismutase"/>
    <property type="match status" value="1"/>
</dbReference>
<proteinExistence type="inferred from homology"/>
<evidence type="ECO:0000256" key="4">
    <source>
        <dbReference type="ARBA" id="ARBA00023002"/>
    </source>
</evidence>
<name>A0A1G2I9L8_9BACT</name>
<evidence type="ECO:0000313" key="10">
    <source>
        <dbReference type="Proteomes" id="UP000176308"/>
    </source>
</evidence>
<feature type="binding site" evidence="5">
    <location>
        <position position="29"/>
    </location>
    <ligand>
        <name>Mn(2+)</name>
        <dbReference type="ChEBI" id="CHEBI:29035"/>
    </ligand>
</feature>
<dbReference type="InterPro" id="IPR036324">
    <property type="entry name" value="Mn/Fe_SOD_N_sf"/>
</dbReference>
<dbReference type="InterPro" id="IPR019832">
    <property type="entry name" value="Mn/Fe_SOD_C"/>
</dbReference>
<dbReference type="SUPFAM" id="SSF54719">
    <property type="entry name" value="Fe,Mn superoxide dismutase (SOD), C-terminal domain"/>
    <property type="match status" value="1"/>
</dbReference>
<dbReference type="InterPro" id="IPR001189">
    <property type="entry name" value="Mn/Fe_SOD"/>
</dbReference>
<feature type="binding site" evidence="5">
    <location>
        <position position="84"/>
    </location>
    <ligand>
        <name>Mn(2+)</name>
        <dbReference type="ChEBI" id="CHEBI:29035"/>
    </ligand>
</feature>
<organism evidence="9 10">
    <name type="scientific">Candidatus Staskawiczbacteria bacterium RIFCSPLOWO2_01_FULL_33_9</name>
    <dbReference type="NCBI Taxonomy" id="1802211"/>
    <lineage>
        <taxon>Bacteria</taxon>
        <taxon>Candidatus Staskawicziibacteriota</taxon>
    </lineage>
</organism>
<comment type="caution">
    <text evidence="9">The sequence shown here is derived from an EMBL/GenBank/DDBJ whole genome shotgun (WGS) entry which is preliminary data.</text>
</comment>
<dbReference type="Gene3D" id="1.10.287.990">
    <property type="entry name" value="Fe,Mn superoxide dismutase (SOD) domain"/>
    <property type="match status" value="1"/>
</dbReference>
<evidence type="ECO:0000259" key="8">
    <source>
        <dbReference type="Pfam" id="PF02777"/>
    </source>
</evidence>
<evidence type="ECO:0000256" key="1">
    <source>
        <dbReference type="ARBA" id="ARBA00008714"/>
    </source>
</evidence>
<evidence type="ECO:0000256" key="6">
    <source>
        <dbReference type="RuleBase" id="RU000414"/>
    </source>
</evidence>
<dbReference type="AlphaFoldDB" id="A0A1G2I9L8"/>
<evidence type="ECO:0000313" key="9">
    <source>
        <dbReference type="EMBL" id="OGZ71504.1"/>
    </source>
</evidence>
<keyword evidence="4 6" id="KW-0560">Oxidoreductase</keyword>
<dbReference type="Pfam" id="PF00081">
    <property type="entry name" value="Sod_Fe_N"/>
    <property type="match status" value="1"/>
</dbReference>
<dbReference type="FunFam" id="1.10.287.990:FF:000001">
    <property type="entry name" value="Superoxide dismutase"/>
    <property type="match status" value="1"/>
</dbReference>
<comment type="function">
    <text evidence="6">Destroys radicals which are normally produced within the cells and which are toxic to biological systems.</text>
</comment>
<evidence type="ECO:0000256" key="5">
    <source>
        <dbReference type="PIRSR" id="PIRSR000349-1"/>
    </source>
</evidence>
<feature type="domain" description="Manganese/iron superoxide dismutase N-terminal" evidence="7">
    <location>
        <begin position="4"/>
        <end position="92"/>
    </location>
</feature>
<comment type="similarity">
    <text evidence="1 6">Belongs to the iron/manganese superoxide dismutase family.</text>
</comment>
<feature type="binding site" evidence="5">
    <location>
        <position position="167"/>
    </location>
    <ligand>
        <name>Mn(2+)</name>
        <dbReference type="ChEBI" id="CHEBI:29035"/>
    </ligand>
</feature>
<dbReference type="InterPro" id="IPR019833">
    <property type="entry name" value="Mn/Fe_SOD_BS"/>
</dbReference>
<dbReference type="PROSITE" id="PS00088">
    <property type="entry name" value="SOD_MN"/>
    <property type="match status" value="1"/>
</dbReference>
<accession>A0A1G2I9L8</accession>
<evidence type="ECO:0000259" key="7">
    <source>
        <dbReference type="Pfam" id="PF00081"/>
    </source>
</evidence>
<dbReference type="PIRSF" id="PIRSF000349">
    <property type="entry name" value="SODismutase"/>
    <property type="match status" value="1"/>
</dbReference>
<dbReference type="GO" id="GO:0004784">
    <property type="term" value="F:superoxide dismutase activity"/>
    <property type="evidence" value="ECO:0007669"/>
    <property type="project" value="UniProtKB-EC"/>
</dbReference>
<comment type="catalytic activity">
    <reaction evidence="6">
        <text>2 superoxide + 2 H(+) = H2O2 + O2</text>
        <dbReference type="Rhea" id="RHEA:20696"/>
        <dbReference type="ChEBI" id="CHEBI:15378"/>
        <dbReference type="ChEBI" id="CHEBI:15379"/>
        <dbReference type="ChEBI" id="CHEBI:16240"/>
        <dbReference type="ChEBI" id="CHEBI:18421"/>
        <dbReference type="EC" id="1.15.1.1"/>
    </reaction>
</comment>
<dbReference type="Pfam" id="PF02777">
    <property type="entry name" value="Sod_Fe_C"/>
    <property type="match status" value="1"/>
</dbReference>
<dbReference type="GO" id="GO:0046872">
    <property type="term" value="F:metal ion binding"/>
    <property type="evidence" value="ECO:0007669"/>
    <property type="project" value="UniProtKB-KW"/>
</dbReference>
<dbReference type="EC" id="1.15.1.1" evidence="2 6"/>
<dbReference type="PANTHER" id="PTHR43595">
    <property type="entry name" value="37S RIBOSOMAL PROTEIN S26, MITOCHONDRIAL"/>
    <property type="match status" value="1"/>
</dbReference>